<proteinExistence type="predicted"/>
<evidence type="ECO:0000313" key="2">
    <source>
        <dbReference type="Proteomes" id="UP000317893"/>
    </source>
</evidence>
<evidence type="ECO:0000313" key="1">
    <source>
        <dbReference type="EMBL" id="TQJ07454.1"/>
    </source>
</evidence>
<organism evidence="1 2">
    <name type="scientific">Lapillicoccus jejuensis</name>
    <dbReference type="NCBI Taxonomy" id="402171"/>
    <lineage>
        <taxon>Bacteria</taxon>
        <taxon>Bacillati</taxon>
        <taxon>Actinomycetota</taxon>
        <taxon>Actinomycetes</taxon>
        <taxon>Micrococcales</taxon>
        <taxon>Intrasporangiaceae</taxon>
        <taxon>Lapillicoccus</taxon>
    </lineage>
</organism>
<dbReference type="RefSeq" id="WP_141846503.1">
    <property type="nucleotide sequence ID" value="NZ_BAAAPR010000006.1"/>
</dbReference>
<accession>A0A542DX12</accession>
<dbReference type="EMBL" id="VFMN01000001">
    <property type="protein sequence ID" value="TQJ07454.1"/>
    <property type="molecule type" value="Genomic_DNA"/>
</dbReference>
<dbReference type="AlphaFoldDB" id="A0A542DX12"/>
<protein>
    <submittedName>
        <fullName evidence="1">Uncharacterized protein</fullName>
    </submittedName>
</protein>
<reference evidence="1 2" key="1">
    <citation type="submission" date="2019-06" db="EMBL/GenBank/DDBJ databases">
        <title>Sequencing the genomes of 1000 actinobacteria strains.</title>
        <authorList>
            <person name="Klenk H.-P."/>
        </authorList>
    </citation>
    <scope>NUCLEOTIDE SEQUENCE [LARGE SCALE GENOMIC DNA]</scope>
    <source>
        <strain evidence="1 2">DSM 18607</strain>
    </source>
</reference>
<name>A0A542DX12_9MICO</name>
<dbReference type="Proteomes" id="UP000317893">
    <property type="component" value="Unassembled WGS sequence"/>
</dbReference>
<sequence>MTVAVSWYVQEGACPGGTPGPAILYGVSQAGLHWWVDGVDVLDGLGTVDVVLPRGRHLVEVTADPGIVLVGPTSATYDVGDPCA</sequence>
<keyword evidence="2" id="KW-1185">Reference proteome</keyword>
<comment type="caution">
    <text evidence="1">The sequence shown here is derived from an EMBL/GenBank/DDBJ whole genome shotgun (WGS) entry which is preliminary data.</text>
</comment>
<gene>
    <name evidence="1" type="ORF">FB458_0516</name>
</gene>